<gene>
    <name evidence="1" type="ORF">Pla133_12620</name>
</gene>
<evidence type="ECO:0000313" key="2">
    <source>
        <dbReference type="Proteomes" id="UP000316921"/>
    </source>
</evidence>
<dbReference type="EMBL" id="CP036287">
    <property type="protein sequence ID" value="QDU66196.1"/>
    <property type="molecule type" value="Genomic_DNA"/>
</dbReference>
<dbReference type="Proteomes" id="UP000316921">
    <property type="component" value="Chromosome"/>
</dbReference>
<reference evidence="1 2" key="1">
    <citation type="submission" date="2019-02" db="EMBL/GenBank/DDBJ databases">
        <title>Deep-cultivation of Planctomycetes and their phenomic and genomic characterization uncovers novel biology.</title>
        <authorList>
            <person name="Wiegand S."/>
            <person name="Jogler M."/>
            <person name="Boedeker C."/>
            <person name="Pinto D."/>
            <person name="Vollmers J."/>
            <person name="Rivas-Marin E."/>
            <person name="Kohn T."/>
            <person name="Peeters S.H."/>
            <person name="Heuer A."/>
            <person name="Rast P."/>
            <person name="Oberbeckmann S."/>
            <person name="Bunk B."/>
            <person name="Jeske O."/>
            <person name="Meyerdierks A."/>
            <person name="Storesund J.E."/>
            <person name="Kallscheuer N."/>
            <person name="Luecker S."/>
            <person name="Lage O.M."/>
            <person name="Pohl T."/>
            <person name="Merkel B.J."/>
            <person name="Hornburger P."/>
            <person name="Mueller R.-W."/>
            <person name="Bruemmer F."/>
            <person name="Labrenz M."/>
            <person name="Spormann A.M."/>
            <person name="Op den Camp H."/>
            <person name="Overmann J."/>
            <person name="Amann R."/>
            <person name="Jetten M.S.M."/>
            <person name="Mascher T."/>
            <person name="Medema M.H."/>
            <person name="Devos D.P."/>
            <person name="Kaster A.-K."/>
            <person name="Ovreas L."/>
            <person name="Rohde M."/>
            <person name="Galperin M.Y."/>
            <person name="Jogler C."/>
        </authorList>
    </citation>
    <scope>NUCLEOTIDE SEQUENCE [LARGE SCALE GENOMIC DNA]</scope>
    <source>
        <strain evidence="1 2">Pla133</strain>
    </source>
</reference>
<evidence type="ECO:0000313" key="1">
    <source>
        <dbReference type="EMBL" id="QDU66196.1"/>
    </source>
</evidence>
<name>A0A518BGV6_9BACT</name>
<keyword evidence="2" id="KW-1185">Reference proteome</keyword>
<dbReference type="AlphaFoldDB" id="A0A518BGV6"/>
<sequence>MVRTADLLNVGLPDVPDYGSPWVGIGVVFDLSIPNSTSLIGLTVFLQGAFVGLGSASMPSPCTGGKALRFEGR</sequence>
<proteinExistence type="predicted"/>
<protein>
    <submittedName>
        <fullName evidence="1">Uncharacterized protein</fullName>
    </submittedName>
</protein>
<organism evidence="1 2">
    <name type="scientific">Engelhardtia mirabilis</name>
    <dbReference type="NCBI Taxonomy" id="2528011"/>
    <lineage>
        <taxon>Bacteria</taxon>
        <taxon>Pseudomonadati</taxon>
        <taxon>Planctomycetota</taxon>
        <taxon>Planctomycetia</taxon>
        <taxon>Planctomycetia incertae sedis</taxon>
        <taxon>Engelhardtia</taxon>
    </lineage>
</organism>
<dbReference type="KEGG" id="pbap:Pla133_12620"/>
<accession>A0A518BGV6</accession>
<dbReference type="RefSeq" id="WP_145063532.1">
    <property type="nucleotide sequence ID" value="NZ_CP036287.1"/>
</dbReference>